<dbReference type="GO" id="GO:0006313">
    <property type="term" value="P:DNA transposition"/>
    <property type="evidence" value="ECO:0007669"/>
    <property type="project" value="InterPro"/>
</dbReference>
<evidence type="ECO:0000259" key="1">
    <source>
        <dbReference type="Pfam" id="PF01609"/>
    </source>
</evidence>
<feature type="non-terminal residue" evidence="2">
    <location>
        <position position="1"/>
    </location>
</feature>
<evidence type="ECO:0000313" key="2">
    <source>
        <dbReference type="EMBL" id="GAI39111.1"/>
    </source>
</evidence>
<dbReference type="GO" id="GO:0004803">
    <property type="term" value="F:transposase activity"/>
    <property type="evidence" value="ECO:0007669"/>
    <property type="project" value="InterPro"/>
</dbReference>
<proteinExistence type="predicted"/>
<dbReference type="GO" id="GO:0003677">
    <property type="term" value="F:DNA binding"/>
    <property type="evidence" value="ECO:0007669"/>
    <property type="project" value="InterPro"/>
</dbReference>
<accession>X1P9G3</accession>
<dbReference type="InterPro" id="IPR002559">
    <property type="entry name" value="Transposase_11"/>
</dbReference>
<sequence length="196" mass="22666">DSTGFGTTVFQRWFSFKYGKEINSKRWVKCHFMTGIKTNIITGVKITSEFDNDCPQLPELVGKTAEHFDMDEESCDKMYLSQDNLELINGHGATAFIPFKSNSKASGNGRIWKKMYYLFMLKNDEFMGHYHKRSNAESTVYMIKSKFGDFVRSKTWTAQVNEVLCKIICHNICVNIQEMHELGIEPDFFALKSNLH</sequence>
<dbReference type="EMBL" id="BARV01032888">
    <property type="protein sequence ID" value="GAI39111.1"/>
    <property type="molecule type" value="Genomic_DNA"/>
</dbReference>
<organism evidence="2">
    <name type="scientific">marine sediment metagenome</name>
    <dbReference type="NCBI Taxonomy" id="412755"/>
    <lineage>
        <taxon>unclassified sequences</taxon>
        <taxon>metagenomes</taxon>
        <taxon>ecological metagenomes</taxon>
    </lineage>
</organism>
<feature type="domain" description="Transposase IS4-like" evidence="1">
    <location>
        <begin position="1"/>
        <end position="172"/>
    </location>
</feature>
<reference evidence="2" key="1">
    <citation type="journal article" date="2014" name="Front. Microbiol.">
        <title>High frequency of phylogenetically diverse reductive dehalogenase-homologous genes in deep subseafloor sedimentary metagenomes.</title>
        <authorList>
            <person name="Kawai M."/>
            <person name="Futagami T."/>
            <person name="Toyoda A."/>
            <person name="Takaki Y."/>
            <person name="Nishi S."/>
            <person name="Hori S."/>
            <person name="Arai W."/>
            <person name="Tsubouchi T."/>
            <person name="Morono Y."/>
            <person name="Uchiyama I."/>
            <person name="Ito T."/>
            <person name="Fujiyama A."/>
            <person name="Inagaki F."/>
            <person name="Takami H."/>
        </authorList>
    </citation>
    <scope>NUCLEOTIDE SEQUENCE</scope>
    <source>
        <strain evidence="2">Expedition CK06-06</strain>
    </source>
</reference>
<dbReference type="AlphaFoldDB" id="X1P9G3"/>
<dbReference type="Pfam" id="PF01609">
    <property type="entry name" value="DDE_Tnp_1"/>
    <property type="match status" value="1"/>
</dbReference>
<protein>
    <recommendedName>
        <fullName evidence="1">Transposase IS4-like domain-containing protein</fullName>
    </recommendedName>
</protein>
<name>X1P9G3_9ZZZZ</name>
<comment type="caution">
    <text evidence="2">The sequence shown here is derived from an EMBL/GenBank/DDBJ whole genome shotgun (WGS) entry which is preliminary data.</text>
</comment>
<gene>
    <name evidence="2" type="ORF">S06H3_51786</name>
</gene>